<dbReference type="AlphaFoldDB" id="H8GXA0"/>
<name>H8GXA0_DEIGI</name>
<protein>
    <submittedName>
        <fullName evidence="1">Uncharacterized protein</fullName>
    </submittedName>
</protein>
<evidence type="ECO:0000313" key="2">
    <source>
        <dbReference type="Proteomes" id="UP000007575"/>
    </source>
</evidence>
<dbReference type="HOGENOM" id="CLU_526504_0_0_0"/>
<reference evidence="1 2" key="1">
    <citation type="journal article" date="2012" name="PLoS ONE">
        <title>Genome sequence and transcriptome analysis of the radioresistant bacterium Deinococcus gobiensis: insights into the extreme environmental adaptations.</title>
        <authorList>
            <person name="Yuan M."/>
            <person name="Chen M."/>
            <person name="Zhang W."/>
            <person name="Lu W."/>
            <person name="Wang J."/>
            <person name="Yang M."/>
            <person name="Zhao P."/>
            <person name="Tang R."/>
            <person name="Li X."/>
            <person name="Hao Y."/>
            <person name="Zhou Z."/>
            <person name="Zhan Y."/>
            <person name="Yu H."/>
            <person name="Teng C."/>
            <person name="Yan Y."/>
            <person name="Ping S."/>
            <person name="Wang Y."/>
            <person name="Lin M."/>
        </authorList>
    </citation>
    <scope>NUCLEOTIDE SEQUENCE [LARGE SCALE GENOMIC DNA]</scope>
    <source>
        <strain evidence="1 2">I-0</strain>
    </source>
</reference>
<proteinExistence type="predicted"/>
<evidence type="ECO:0000313" key="1">
    <source>
        <dbReference type="EMBL" id="AFD25829.1"/>
    </source>
</evidence>
<dbReference type="EMBL" id="CP002191">
    <property type="protein sequence ID" value="AFD25829.1"/>
    <property type="molecule type" value="Genomic_DNA"/>
</dbReference>
<sequence length="517" mass="56162">MRLKYWRFRVRDALGNFRHLVEMSASNVDGSGLRFEVMPHDVGRCTFQARPDGPRLAWGDVLEIEAAELSTDEYTRLYRGEARTVGLSGSPELVQYELVSLRQRLSETEMPELTLESMDAGAQLRAVLEVMTAGQVWGNAIYYDPQYVPDVGVNAPRLDSTAFQLLAAYLDELAGLVNGSRPDQASVVWGVNVAGYLTWGVSMGATLDVRGRIDVAATEWGAVVCENPCTAVRWFLRPFADLGAVTALSRHPAAATLGRRMVRQSLNVLEVWESVTSLPDPPAGSGYSWGTVSAEDRVRLQRGTAAVPVTFNPATGAREGAFDITPDDPWSYAHFTGIVTPPRAKVQLSIVPYDNGRSINIQVPVSVAGEFDVRIAARTDLSLGGTGVRSNLTFEVPEDVTGLVTCTFKRVGYFAPDQDRLDALASAFYQLPDALVGRVELRSLTWPPPRQVTVVGPGGTAQTAAVTTEYEISAGAYGHTHLKIGSPDPPTQRAMRQLQLLRAQDAAATALTGLVRR</sequence>
<gene>
    <name evidence="1" type="ordered locus">DGo_CA1902</name>
</gene>
<accession>H8GXA0</accession>
<dbReference type="PATRIC" id="fig|745776.4.peg.1954"/>
<dbReference type="RefSeq" id="WP_014685312.1">
    <property type="nucleotide sequence ID" value="NC_017790.1"/>
</dbReference>
<dbReference type="STRING" id="745776.DGo_CA1902"/>
<keyword evidence="2" id="KW-1185">Reference proteome</keyword>
<dbReference type="KEGG" id="dgo:DGo_CA1902"/>
<organism evidence="1 2">
    <name type="scientific">Deinococcus gobiensis (strain DSM 21396 / JCM 16679 / CGMCC 1.7299 / I-0)</name>
    <dbReference type="NCBI Taxonomy" id="745776"/>
    <lineage>
        <taxon>Bacteria</taxon>
        <taxon>Thermotogati</taxon>
        <taxon>Deinococcota</taxon>
        <taxon>Deinococci</taxon>
        <taxon>Deinococcales</taxon>
        <taxon>Deinococcaceae</taxon>
        <taxon>Deinococcus</taxon>
    </lineage>
</organism>
<dbReference type="Proteomes" id="UP000007575">
    <property type="component" value="Chromosome"/>
</dbReference>